<protein>
    <submittedName>
        <fullName evidence="2">Uncharacterized protein</fullName>
    </submittedName>
</protein>
<dbReference type="Proteomes" id="UP000625711">
    <property type="component" value="Unassembled WGS sequence"/>
</dbReference>
<organism evidence="2 3">
    <name type="scientific">Rhynchophorus ferrugineus</name>
    <name type="common">Red palm weevil</name>
    <name type="synonym">Curculio ferrugineus</name>
    <dbReference type="NCBI Taxonomy" id="354439"/>
    <lineage>
        <taxon>Eukaryota</taxon>
        <taxon>Metazoa</taxon>
        <taxon>Ecdysozoa</taxon>
        <taxon>Arthropoda</taxon>
        <taxon>Hexapoda</taxon>
        <taxon>Insecta</taxon>
        <taxon>Pterygota</taxon>
        <taxon>Neoptera</taxon>
        <taxon>Endopterygota</taxon>
        <taxon>Coleoptera</taxon>
        <taxon>Polyphaga</taxon>
        <taxon>Cucujiformia</taxon>
        <taxon>Curculionidae</taxon>
        <taxon>Dryophthorinae</taxon>
        <taxon>Rhynchophorus</taxon>
    </lineage>
</organism>
<keyword evidence="3" id="KW-1185">Reference proteome</keyword>
<evidence type="ECO:0000313" key="3">
    <source>
        <dbReference type="Proteomes" id="UP000625711"/>
    </source>
</evidence>
<keyword evidence="1" id="KW-0472">Membrane</keyword>
<evidence type="ECO:0000256" key="1">
    <source>
        <dbReference type="SAM" id="Phobius"/>
    </source>
</evidence>
<sequence length="78" mass="8929">MKRVNHGENWRAVEGPVQFSAFATLSELESASSKLLHINLFAAVLVTLIMLRHIERNAQDRTYLPIINLNRNELTELN</sequence>
<accession>A0A834IU77</accession>
<proteinExistence type="predicted"/>
<name>A0A834IU77_RHYFE</name>
<feature type="transmembrane region" description="Helical" evidence="1">
    <location>
        <begin position="35"/>
        <end position="51"/>
    </location>
</feature>
<keyword evidence="1" id="KW-0812">Transmembrane</keyword>
<comment type="caution">
    <text evidence="2">The sequence shown here is derived from an EMBL/GenBank/DDBJ whole genome shotgun (WGS) entry which is preliminary data.</text>
</comment>
<keyword evidence="1" id="KW-1133">Transmembrane helix</keyword>
<dbReference type="AlphaFoldDB" id="A0A834IU77"/>
<evidence type="ECO:0000313" key="2">
    <source>
        <dbReference type="EMBL" id="KAF7285127.1"/>
    </source>
</evidence>
<dbReference type="EMBL" id="JAACXV010000061">
    <property type="protein sequence ID" value="KAF7285127.1"/>
    <property type="molecule type" value="Genomic_DNA"/>
</dbReference>
<gene>
    <name evidence="2" type="ORF">GWI33_011978</name>
</gene>
<reference evidence="2" key="1">
    <citation type="submission" date="2020-08" db="EMBL/GenBank/DDBJ databases">
        <title>Genome sequencing and assembly of the red palm weevil Rhynchophorus ferrugineus.</title>
        <authorList>
            <person name="Dias G.B."/>
            <person name="Bergman C.M."/>
            <person name="Manee M."/>
        </authorList>
    </citation>
    <scope>NUCLEOTIDE SEQUENCE</scope>
    <source>
        <strain evidence="2">AA-2017</strain>
        <tissue evidence="2">Whole larva</tissue>
    </source>
</reference>